<evidence type="ECO:0000256" key="1">
    <source>
        <dbReference type="SAM" id="Phobius"/>
    </source>
</evidence>
<proteinExistence type="predicted"/>
<dbReference type="EMBL" id="BMHE01000109">
    <property type="protein sequence ID" value="GGA18242.1"/>
    <property type="molecule type" value="Genomic_DNA"/>
</dbReference>
<evidence type="ECO:0000313" key="2">
    <source>
        <dbReference type="EMBL" id="GGA18242.1"/>
    </source>
</evidence>
<sequence>MIYPSVQLLVRFKLHRTKKLLHFGKDVAFAHRILYAFYVRENTNFVEGLQMKNRLKSFVLSAVVVVSILSVTSAVSAHPLVNIHNYSNYNSYLTALTQQYWIDGSNAHDQWELDAQNAQYEADIAAAKIYFGVN</sequence>
<keyword evidence="1" id="KW-0472">Membrane</keyword>
<keyword evidence="1" id="KW-0812">Transmembrane</keyword>
<accession>A0ABQ1FK83</accession>
<evidence type="ECO:0000313" key="3">
    <source>
        <dbReference type="Proteomes" id="UP000615455"/>
    </source>
</evidence>
<protein>
    <submittedName>
        <fullName evidence="2">Uncharacterized protein</fullName>
    </submittedName>
</protein>
<organism evidence="2 3">
    <name type="scientific">Paenibacillus marchantiophytorum</name>
    <dbReference type="NCBI Taxonomy" id="1619310"/>
    <lineage>
        <taxon>Bacteria</taxon>
        <taxon>Bacillati</taxon>
        <taxon>Bacillota</taxon>
        <taxon>Bacilli</taxon>
        <taxon>Bacillales</taxon>
        <taxon>Paenibacillaceae</taxon>
        <taxon>Paenibacillus</taxon>
    </lineage>
</organism>
<gene>
    <name evidence="2" type="ORF">GCM10008018_72750</name>
</gene>
<keyword evidence="1" id="KW-1133">Transmembrane helix</keyword>
<dbReference type="Proteomes" id="UP000615455">
    <property type="component" value="Unassembled WGS sequence"/>
</dbReference>
<name>A0ABQ1FK83_9BACL</name>
<feature type="transmembrane region" description="Helical" evidence="1">
    <location>
        <begin position="58"/>
        <end position="81"/>
    </location>
</feature>
<reference evidence="3" key="1">
    <citation type="journal article" date="2019" name="Int. J. Syst. Evol. Microbiol.">
        <title>The Global Catalogue of Microorganisms (GCM) 10K type strain sequencing project: providing services to taxonomists for standard genome sequencing and annotation.</title>
        <authorList>
            <consortium name="The Broad Institute Genomics Platform"/>
            <consortium name="The Broad Institute Genome Sequencing Center for Infectious Disease"/>
            <person name="Wu L."/>
            <person name="Ma J."/>
        </authorList>
    </citation>
    <scope>NUCLEOTIDE SEQUENCE [LARGE SCALE GENOMIC DNA]</scope>
    <source>
        <strain evidence="3">CGMCC 1.15043</strain>
    </source>
</reference>
<comment type="caution">
    <text evidence="2">The sequence shown here is derived from an EMBL/GenBank/DDBJ whole genome shotgun (WGS) entry which is preliminary data.</text>
</comment>
<keyword evidence="3" id="KW-1185">Reference proteome</keyword>